<dbReference type="CDD" id="cd04590">
    <property type="entry name" value="CBS_pair_CorC_HlyC_assoc"/>
    <property type="match status" value="1"/>
</dbReference>
<dbReference type="FunFam" id="3.10.580.10:FF:000002">
    <property type="entry name" value="Magnesium/cobalt efflux protein CorC"/>
    <property type="match status" value="1"/>
</dbReference>
<sequence length="285" mass="31903">MSDDQPSSTSASHRGWLEKIGQALGSVEPKDRDGVLRVLRQAHDRRILDADALAMCEGVLHVADLQARDIMIPRSQVSLLPRSESVWELLPTIIESGHSRFPVTGENRDDVSGILIAKDLLPYLDPEHEREFQLRELLRPALFIPESKRIDALLKLFQESRNHLAIVVDEYGGLAGIVTMEDVIEQIVGEIDDEHDLDEDNWILSSGGDGRTIVRALTPIEMINEHFGTSFSDDEFDTIGGLVANGFGHMPRRGEQLVIASLHFEVVRADSRRIHLLAVREQAKE</sequence>
<evidence type="ECO:0000313" key="11">
    <source>
        <dbReference type="EMBL" id="MRH78583.1"/>
    </source>
</evidence>
<evidence type="ECO:0000256" key="3">
    <source>
        <dbReference type="ARBA" id="ARBA00022737"/>
    </source>
</evidence>
<dbReference type="PROSITE" id="PS51371">
    <property type="entry name" value="CBS"/>
    <property type="match status" value="2"/>
</dbReference>
<evidence type="ECO:0000259" key="10">
    <source>
        <dbReference type="PROSITE" id="PS51371"/>
    </source>
</evidence>
<evidence type="ECO:0000256" key="6">
    <source>
        <dbReference type="ARBA" id="ARBA00023285"/>
    </source>
</evidence>
<keyword evidence="6" id="KW-0170">Cobalt</keyword>
<dbReference type="InterPro" id="IPR036318">
    <property type="entry name" value="FAD-bd_PCMH-like_sf"/>
</dbReference>
<comment type="function">
    <text evidence="7">Plays a role in the transport of magnesium and cobalt ions.</text>
</comment>
<dbReference type="InterPro" id="IPR046342">
    <property type="entry name" value="CBS_dom_sf"/>
</dbReference>
<dbReference type="GO" id="GO:0050660">
    <property type="term" value="F:flavin adenine dinucleotide binding"/>
    <property type="evidence" value="ECO:0007669"/>
    <property type="project" value="InterPro"/>
</dbReference>
<dbReference type="AlphaFoldDB" id="A0A6N7QT63"/>
<dbReference type="GO" id="GO:0005886">
    <property type="term" value="C:plasma membrane"/>
    <property type="evidence" value="ECO:0007669"/>
    <property type="project" value="TreeGrafter"/>
</dbReference>
<dbReference type="InterPro" id="IPR044751">
    <property type="entry name" value="Ion_transp-like_CBS"/>
</dbReference>
<evidence type="ECO:0000256" key="7">
    <source>
        <dbReference type="ARBA" id="ARBA00037273"/>
    </source>
</evidence>
<dbReference type="InterPro" id="IPR005170">
    <property type="entry name" value="Transptr-assoc_dom"/>
</dbReference>
<dbReference type="Proteomes" id="UP000433788">
    <property type="component" value="Unassembled WGS sequence"/>
</dbReference>
<name>A0A6N7QT63_9GAMM</name>
<dbReference type="Pfam" id="PF03471">
    <property type="entry name" value="CorC_HlyC"/>
    <property type="match status" value="1"/>
</dbReference>
<dbReference type="Gene3D" id="3.10.580.10">
    <property type="entry name" value="CBS-domain"/>
    <property type="match status" value="1"/>
</dbReference>
<dbReference type="InterPro" id="IPR054115">
    <property type="entry name" value="CorC_N"/>
</dbReference>
<comment type="caution">
    <text evidence="11">The sequence shown here is derived from an EMBL/GenBank/DDBJ whole genome shotgun (WGS) entry which is preliminary data.</text>
</comment>
<feature type="domain" description="CBS" evidence="10">
    <location>
        <begin position="71"/>
        <end position="130"/>
    </location>
</feature>
<organism evidence="11 12">
    <name type="scientific">Spiribacter salilacus</name>
    <dbReference type="NCBI Taxonomy" id="2664894"/>
    <lineage>
        <taxon>Bacteria</taxon>
        <taxon>Pseudomonadati</taxon>
        <taxon>Pseudomonadota</taxon>
        <taxon>Gammaproteobacteria</taxon>
        <taxon>Chromatiales</taxon>
        <taxon>Ectothiorhodospiraceae</taxon>
        <taxon>Spiribacter</taxon>
    </lineage>
</organism>
<evidence type="ECO:0000256" key="8">
    <source>
        <dbReference type="ARBA" id="ARBA00040729"/>
    </source>
</evidence>
<keyword evidence="4" id="KW-0460">Magnesium</keyword>
<dbReference type="InterPro" id="IPR016169">
    <property type="entry name" value="FAD-bd_PCMH_sub2"/>
</dbReference>
<keyword evidence="5 9" id="KW-0129">CBS domain</keyword>
<dbReference type="Pfam" id="PF00571">
    <property type="entry name" value="CBS"/>
    <property type="match status" value="2"/>
</dbReference>
<keyword evidence="2" id="KW-0813">Transport</keyword>
<dbReference type="Gene3D" id="3.30.465.10">
    <property type="match status" value="1"/>
</dbReference>
<evidence type="ECO:0000256" key="1">
    <source>
        <dbReference type="ARBA" id="ARBA00006337"/>
    </source>
</evidence>
<dbReference type="InterPro" id="IPR000644">
    <property type="entry name" value="CBS_dom"/>
</dbReference>
<evidence type="ECO:0000256" key="2">
    <source>
        <dbReference type="ARBA" id="ARBA00022448"/>
    </source>
</evidence>
<comment type="similarity">
    <text evidence="1">Belongs to the UPF0053 family.</text>
</comment>
<evidence type="ECO:0000256" key="4">
    <source>
        <dbReference type="ARBA" id="ARBA00022842"/>
    </source>
</evidence>
<reference evidence="11 12" key="1">
    <citation type="submission" date="2019-11" db="EMBL/GenBank/DDBJ databases">
        <authorList>
            <person name="Zhang X.Y."/>
        </authorList>
    </citation>
    <scope>NUCLEOTIDE SEQUENCE [LARGE SCALE GENOMIC DNA]</scope>
    <source>
        <strain evidence="11 12">C176</strain>
    </source>
</reference>
<accession>A0A6N7QT63</accession>
<dbReference type="PANTHER" id="PTHR22777">
    <property type="entry name" value="HEMOLYSIN-RELATED"/>
    <property type="match status" value="1"/>
</dbReference>
<dbReference type="RefSeq" id="WP_153719643.1">
    <property type="nucleotide sequence ID" value="NZ_WJPP01000004.1"/>
</dbReference>
<dbReference type="Pfam" id="PF21917">
    <property type="entry name" value="NMB0537_N"/>
    <property type="match status" value="1"/>
</dbReference>
<evidence type="ECO:0000256" key="9">
    <source>
        <dbReference type="PROSITE-ProRule" id="PRU00703"/>
    </source>
</evidence>
<dbReference type="SMART" id="SM01091">
    <property type="entry name" value="CorC_HlyC"/>
    <property type="match status" value="1"/>
</dbReference>
<proteinExistence type="inferred from homology"/>
<dbReference type="EMBL" id="WJPP01000004">
    <property type="protein sequence ID" value="MRH78583.1"/>
    <property type="molecule type" value="Genomic_DNA"/>
</dbReference>
<dbReference type="PANTHER" id="PTHR22777:SF27">
    <property type="entry name" value="MAGNESIUM AND COBALT EFFLUX PROTEIN CORC"/>
    <property type="match status" value="1"/>
</dbReference>
<evidence type="ECO:0000256" key="5">
    <source>
        <dbReference type="ARBA" id="ARBA00023122"/>
    </source>
</evidence>
<dbReference type="SUPFAM" id="SSF56176">
    <property type="entry name" value="FAD-binding/transporter-associated domain-like"/>
    <property type="match status" value="1"/>
</dbReference>
<feature type="domain" description="CBS" evidence="10">
    <location>
        <begin position="137"/>
        <end position="194"/>
    </location>
</feature>
<keyword evidence="12" id="KW-1185">Reference proteome</keyword>
<dbReference type="SUPFAM" id="SSF54631">
    <property type="entry name" value="CBS-domain pair"/>
    <property type="match status" value="1"/>
</dbReference>
<evidence type="ECO:0000313" key="12">
    <source>
        <dbReference type="Proteomes" id="UP000433788"/>
    </source>
</evidence>
<gene>
    <name evidence="11" type="ORF">GH984_07670</name>
</gene>
<protein>
    <recommendedName>
        <fullName evidence="8">Magnesium and cobalt efflux protein CorC</fullName>
    </recommendedName>
</protein>
<keyword evidence="3" id="KW-0677">Repeat</keyword>